<protein>
    <submittedName>
        <fullName evidence="3">Class I SAM-dependent methyltransferase</fullName>
    </submittedName>
</protein>
<dbReference type="Gene3D" id="1.10.10.10">
    <property type="entry name" value="Winged helix-like DNA-binding domain superfamily/Winged helix DNA-binding domain"/>
    <property type="match status" value="1"/>
</dbReference>
<feature type="domain" description="Methyltransferase" evidence="1">
    <location>
        <begin position="173"/>
        <end position="268"/>
    </location>
</feature>
<dbReference type="InterPro" id="IPR029063">
    <property type="entry name" value="SAM-dependent_MTases_sf"/>
</dbReference>
<reference evidence="3 4" key="1">
    <citation type="journal article" date="2019" name="Int. J. Syst. Evol. Microbiol.">
        <title>The Global Catalogue of Microorganisms (GCM) 10K type strain sequencing project: providing services to taxonomists for standard genome sequencing and annotation.</title>
        <authorList>
            <consortium name="The Broad Institute Genomics Platform"/>
            <consortium name="The Broad Institute Genome Sequencing Center for Infectious Disease"/>
            <person name="Wu L."/>
            <person name="Ma J."/>
        </authorList>
    </citation>
    <scope>NUCLEOTIDE SEQUENCE [LARGE SCALE GENOMIC DNA]</scope>
    <source>
        <strain evidence="3 4">JCM 15933</strain>
    </source>
</reference>
<dbReference type="EMBL" id="BAAAQD010000007">
    <property type="protein sequence ID" value="GAA1520968.1"/>
    <property type="molecule type" value="Genomic_DNA"/>
</dbReference>
<name>A0ABN2AL51_9ACTN</name>
<organism evidence="3 4">
    <name type="scientific">Dactylosporangium maewongense</name>
    <dbReference type="NCBI Taxonomy" id="634393"/>
    <lineage>
        <taxon>Bacteria</taxon>
        <taxon>Bacillati</taxon>
        <taxon>Actinomycetota</taxon>
        <taxon>Actinomycetes</taxon>
        <taxon>Micromonosporales</taxon>
        <taxon>Micromonosporaceae</taxon>
        <taxon>Dactylosporangium</taxon>
    </lineage>
</organism>
<dbReference type="SUPFAM" id="SSF46785">
    <property type="entry name" value="Winged helix' DNA-binding domain"/>
    <property type="match status" value="1"/>
</dbReference>
<dbReference type="InterPro" id="IPR036388">
    <property type="entry name" value="WH-like_DNA-bd_sf"/>
</dbReference>
<accession>A0ABN2AL51</accession>
<dbReference type="PANTHER" id="PTHR45128:SF2">
    <property type="entry name" value="METHYLTRANSFERASE DOMAIN-CONTAINING PROTEIN"/>
    <property type="match status" value="1"/>
</dbReference>
<dbReference type="InterPro" id="IPR036390">
    <property type="entry name" value="WH_DNA-bd_sf"/>
</dbReference>
<keyword evidence="3" id="KW-0808">Transferase</keyword>
<sequence length="348" mass="35960">MEGMDTERFNDLLERAVADLGACPSAGLIAVGERTGLFAALRQGPATTAELARRSGTAERYVREWAGALTAGGYLTHDGGTYTLSPEQHVLLDPDGPVNLPAAAELCLAILRDTDRLERAFRTGEGIGWGEHDETLHAGVAAFYRPGYAQHLISGWLPALDGVTDRLRAGGSVADIGCGHGAATVLIAEAFPAATVTGFDAHPGSVAAATAAAAKAGVRAEFEVATAAGFPAPPDGGYDLVTIFDALHDLGDPLGAARRVRETLSDDGTWLIVEPLAGDRVEDNLHPLGRLFYGASTYLCVPHAISEGGAALGAQAGAARLTGLLAEAGFTDVRVVATTQTNLVLSAR</sequence>
<dbReference type="GO" id="GO:0008168">
    <property type="term" value="F:methyltransferase activity"/>
    <property type="evidence" value="ECO:0007669"/>
    <property type="project" value="UniProtKB-KW"/>
</dbReference>
<dbReference type="PANTHER" id="PTHR45128">
    <property type="entry name" value="METHYLTRANSFERASE TYPE 11"/>
    <property type="match status" value="1"/>
</dbReference>
<dbReference type="Pfam" id="PF21320">
    <property type="entry name" value="WHD_Rv2258c"/>
    <property type="match status" value="1"/>
</dbReference>
<keyword evidence="4" id="KW-1185">Reference proteome</keyword>
<feature type="domain" description="S-adenosylmethionine-dependent methyltransferase Rv2258c-like winged HTH" evidence="2">
    <location>
        <begin position="28"/>
        <end position="91"/>
    </location>
</feature>
<keyword evidence="3" id="KW-0489">Methyltransferase</keyword>
<evidence type="ECO:0000259" key="2">
    <source>
        <dbReference type="Pfam" id="PF21320"/>
    </source>
</evidence>
<dbReference type="Proteomes" id="UP001501470">
    <property type="component" value="Unassembled WGS sequence"/>
</dbReference>
<dbReference type="SUPFAM" id="SSF53335">
    <property type="entry name" value="S-adenosyl-L-methionine-dependent methyltransferases"/>
    <property type="match status" value="1"/>
</dbReference>
<dbReference type="InterPro" id="IPR048711">
    <property type="entry name" value="WHD_Rv2258c"/>
</dbReference>
<comment type="caution">
    <text evidence="3">The sequence shown here is derived from an EMBL/GenBank/DDBJ whole genome shotgun (WGS) entry which is preliminary data.</text>
</comment>
<gene>
    <name evidence="3" type="ORF">GCM10009827_040960</name>
</gene>
<evidence type="ECO:0000259" key="1">
    <source>
        <dbReference type="Pfam" id="PF13649"/>
    </source>
</evidence>
<dbReference type="InterPro" id="IPR041698">
    <property type="entry name" value="Methyltransf_25"/>
</dbReference>
<evidence type="ECO:0000313" key="3">
    <source>
        <dbReference type="EMBL" id="GAA1520968.1"/>
    </source>
</evidence>
<evidence type="ECO:0000313" key="4">
    <source>
        <dbReference type="Proteomes" id="UP001501470"/>
    </source>
</evidence>
<dbReference type="Pfam" id="PF13649">
    <property type="entry name" value="Methyltransf_25"/>
    <property type="match status" value="1"/>
</dbReference>
<dbReference type="GO" id="GO:0032259">
    <property type="term" value="P:methylation"/>
    <property type="evidence" value="ECO:0007669"/>
    <property type="project" value="UniProtKB-KW"/>
</dbReference>
<dbReference type="Gene3D" id="3.40.50.150">
    <property type="entry name" value="Vaccinia Virus protein VP39"/>
    <property type="match status" value="1"/>
</dbReference>
<proteinExistence type="predicted"/>
<dbReference type="InterPro" id="IPR053173">
    <property type="entry name" value="SAM-binding_MTase"/>
</dbReference>
<dbReference type="CDD" id="cd02440">
    <property type="entry name" value="AdoMet_MTases"/>
    <property type="match status" value="1"/>
</dbReference>